<dbReference type="Pfam" id="PF00903">
    <property type="entry name" value="Glyoxalase"/>
    <property type="match status" value="1"/>
</dbReference>
<dbReference type="InterPro" id="IPR004360">
    <property type="entry name" value="Glyas_Fos-R_dOase_dom"/>
</dbReference>
<name>A0A8J6QLA1_9BACT</name>
<evidence type="ECO:0000259" key="1">
    <source>
        <dbReference type="PROSITE" id="PS51819"/>
    </source>
</evidence>
<comment type="caution">
    <text evidence="2">The sequence shown here is derived from an EMBL/GenBank/DDBJ whole genome shotgun (WGS) entry which is preliminary data.</text>
</comment>
<dbReference type="Proteomes" id="UP000632828">
    <property type="component" value="Unassembled WGS sequence"/>
</dbReference>
<proteinExistence type="predicted"/>
<organism evidence="2 3">
    <name type="scientific">Pelovirga terrestris</name>
    <dbReference type="NCBI Taxonomy" id="2771352"/>
    <lineage>
        <taxon>Bacteria</taxon>
        <taxon>Pseudomonadati</taxon>
        <taxon>Thermodesulfobacteriota</taxon>
        <taxon>Desulfuromonadia</taxon>
        <taxon>Geobacterales</taxon>
        <taxon>Geobacteraceae</taxon>
        <taxon>Pelovirga</taxon>
    </lineage>
</organism>
<dbReference type="RefSeq" id="WP_191154863.1">
    <property type="nucleotide sequence ID" value="NZ_JACWUN010000006.1"/>
</dbReference>
<dbReference type="InterPro" id="IPR037523">
    <property type="entry name" value="VOC_core"/>
</dbReference>
<feature type="domain" description="VOC" evidence="1">
    <location>
        <begin position="1"/>
        <end position="129"/>
    </location>
</feature>
<keyword evidence="3" id="KW-1185">Reference proteome</keyword>
<dbReference type="SUPFAM" id="SSF54593">
    <property type="entry name" value="Glyoxalase/Bleomycin resistance protein/Dihydroxybiphenyl dioxygenase"/>
    <property type="match status" value="1"/>
</dbReference>
<dbReference type="PROSITE" id="PS51819">
    <property type="entry name" value="VOC"/>
    <property type="match status" value="1"/>
</dbReference>
<dbReference type="EMBL" id="JACWUN010000006">
    <property type="protein sequence ID" value="MBD1400399.1"/>
    <property type="molecule type" value="Genomic_DNA"/>
</dbReference>
<dbReference type="InterPro" id="IPR029068">
    <property type="entry name" value="Glyas_Bleomycin-R_OHBP_Dase"/>
</dbReference>
<sequence>MQLNMTFAAIDLDTTYDFYRQLPGLSIQRLTDSRNTVTALLICSDNLRLVFQSLSSLEQQHPALFQHLSRTLLGAGVVLELECSELDDIYRTARHHNWPILYELDDREHQRRELWLQDPNGYLLAVNEEPGTGL</sequence>
<accession>A0A8J6QLA1</accession>
<dbReference type="AlphaFoldDB" id="A0A8J6QLA1"/>
<evidence type="ECO:0000313" key="3">
    <source>
        <dbReference type="Proteomes" id="UP000632828"/>
    </source>
</evidence>
<gene>
    <name evidence="2" type="ORF">ICT70_06925</name>
</gene>
<evidence type="ECO:0000313" key="2">
    <source>
        <dbReference type="EMBL" id="MBD1400399.1"/>
    </source>
</evidence>
<dbReference type="Gene3D" id="3.10.180.10">
    <property type="entry name" value="2,3-Dihydroxybiphenyl 1,2-Dioxygenase, domain 1"/>
    <property type="match status" value="1"/>
</dbReference>
<reference evidence="2" key="1">
    <citation type="submission" date="2020-09" db="EMBL/GenBank/DDBJ databases">
        <title>Pelobacter alkaliphilus sp. nov., a novel anaerobic arsenate-reducing bacterium from terrestrial mud volcano.</title>
        <authorList>
            <person name="Khomyakova M.A."/>
            <person name="Merkel A.Y."/>
            <person name="Slobodkin A.I."/>
        </authorList>
    </citation>
    <scope>NUCLEOTIDE SEQUENCE</scope>
    <source>
        <strain evidence="2">M08fum</strain>
    </source>
</reference>
<protein>
    <recommendedName>
        <fullName evidence="1">VOC domain-containing protein</fullName>
    </recommendedName>
</protein>